<proteinExistence type="predicted"/>
<dbReference type="Gene3D" id="3.30.465.10">
    <property type="match status" value="1"/>
</dbReference>
<dbReference type="InterPro" id="IPR016171">
    <property type="entry name" value="Vanillyl_alc_oxidase_C-sub2"/>
</dbReference>
<dbReference type="InterPro" id="IPR016166">
    <property type="entry name" value="FAD-bd_PCMH"/>
</dbReference>
<protein>
    <submittedName>
        <fullName evidence="4">Oxidoreductase</fullName>
        <ecNumber evidence="4">1.-.-.-</ecNumber>
    </submittedName>
</protein>
<comment type="caution">
    <text evidence="4">The sequence shown here is derived from an EMBL/GenBank/DDBJ whole genome shotgun (WGS) entry which is preliminary data.</text>
</comment>
<name>A0AB38FK92_RHOWR</name>
<evidence type="ECO:0000313" key="4">
    <source>
        <dbReference type="EMBL" id="SPZ42030.1"/>
    </source>
</evidence>
<gene>
    <name evidence="4" type="primary">dprE1_1</name>
    <name evidence="4" type="ORF">NCTC13229_05544</name>
</gene>
<dbReference type="EC" id="1.-.-.-" evidence="4"/>
<dbReference type="PANTHER" id="PTHR43762">
    <property type="entry name" value="L-GULONOLACTONE OXIDASE"/>
    <property type="match status" value="1"/>
</dbReference>
<dbReference type="InterPro" id="IPR016167">
    <property type="entry name" value="FAD-bd_PCMH_sub1"/>
</dbReference>
<dbReference type="AlphaFoldDB" id="A0AB38FK92"/>
<evidence type="ECO:0000313" key="5">
    <source>
        <dbReference type="Proteomes" id="UP000251211"/>
    </source>
</evidence>
<evidence type="ECO:0000259" key="3">
    <source>
        <dbReference type="PROSITE" id="PS51387"/>
    </source>
</evidence>
<feature type="compositionally biased region" description="Polar residues" evidence="2">
    <location>
        <begin position="23"/>
        <end position="38"/>
    </location>
</feature>
<dbReference type="InterPro" id="IPR016169">
    <property type="entry name" value="FAD-bd_PCMH_sub2"/>
</dbReference>
<dbReference type="EMBL" id="UAUI01000024">
    <property type="protein sequence ID" value="SPZ42030.1"/>
    <property type="molecule type" value="Genomic_DNA"/>
</dbReference>
<dbReference type="Pfam" id="PF04030">
    <property type="entry name" value="ALO"/>
    <property type="match status" value="1"/>
</dbReference>
<feature type="region of interest" description="Disordered" evidence="2">
    <location>
        <begin position="1"/>
        <end position="38"/>
    </location>
</feature>
<evidence type="ECO:0000256" key="1">
    <source>
        <dbReference type="ARBA" id="ARBA00023002"/>
    </source>
</evidence>
<feature type="domain" description="FAD-binding PCMH-type" evidence="3">
    <location>
        <begin position="52"/>
        <end position="237"/>
    </location>
</feature>
<dbReference type="PANTHER" id="PTHR43762:SF1">
    <property type="entry name" value="D-ARABINONO-1,4-LACTONE OXIDASE"/>
    <property type="match status" value="1"/>
</dbReference>
<dbReference type="GO" id="GO:0016020">
    <property type="term" value="C:membrane"/>
    <property type="evidence" value="ECO:0007669"/>
    <property type="project" value="InterPro"/>
</dbReference>
<dbReference type="Proteomes" id="UP000251211">
    <property type="component" value="Unassembled WGS sequence"/>
</dbReference>
<reference evidence="4 5" key="1">
    <citation type="submission" date="2018-06" db="EMBL/GenBank/DDBJ databases">
        <authorList>
            <consortium name="Pathogen Informatics"/>
            <person name="Doyle S."/>
        </authorList>
    </citation>
    <scope>NUCLEOTIDE SEQUENCE [LARGE SCALE GENOMIC DNA]</scope>
    <source>
        <strain evidence="4 5">NCTC13229</strain>
    </source>
</reference>
<dbReference type="SUPFAM" id="SSF56176">
    <property type="entry name" value="FAD-binding/transporter-associated domain-like"/>
    <property type="match status" value="1"/>
</dbReference>
<keyword evidence="1 4" id="KW-0560">Oxidoreductase</keyword>
<dbReference type="GO" id="GO:0071949">
    <property type="term" value="F:FAD binding"/>
    <property type="evidence" value="ECO:0007669"/>
    <property type="project" value="InterPro"/>
</dbReference>
<dbReference type="PROSITE" id="PS51387">
    <property type="entry name" value="FAD_PCMH"/>
    <property type="match status" value="1"/>
</dbReference>
<organism evidence="4 5">
    <name type="scientific">Rhodococcus wratislaviensis</name>
    <name type="common">Tsukamurella wratislaviensis</name>
    <dbReference type="NCBI Taxonomy" id="44752"/>
    <lineage>
        <taxon>Bacteria</taxon>
        <taxon>Bacillati</taxon>
        <taxon>Actinomycetota</taxon>
        <taxon>Actinomycetes</taxon>
        <taxon>Mycobacteriales</taxon>
        <taxon>Nocardiaceae</taxon>
        <taxon>Rhodococcus</taxon>
    </lineage>
</organism>
<dbReference type="Pfam" id="PF01565">
    <property type="entry name" value="FAD_binding_4"/>
    <property type="match status" value="1"/>
</dbReference>
<dbReference type="GO" id="GO:0003885">
    <property type="term" value="F:D-arabinono-1,4-lactone oxidase activity"/>
    <property type="evidence" value="ECO:0007669"/>
    <property type="project" value="InterPro"/>
</dbReference>
<accession>A0AB38FK92</accession>
<dbReference type="Gene3D" id="1.10.45.10">
    <property type="entry name" value="Vanillyl-alcohol Oxidase, Chain A, domain 4"/>
    <property type="match status" value="1"/>
</dbReference>
<dbReference type="Gene3D" id="3.30.43.10">
    <property type="entry name" value="Uridine Diphospho-n-acetylenolpyruvylglucosamine Reductase, domain 2"/>
    <property type="match status" value="1"/>
</dbReference>
<evidence type="ECO:0000256" key="2">
    <source>
        <dbReference type="SAM" id="MobiDB-lite"/>
    </source>
</evidence>
<dbReference type="InterPro" id="IPR006094">
    <property type="entry name" value="Oxid_FAD_bind_N"/>
</dbReference>
<sequence length="503" mass="55237">MSTCRPPAVDMHARARGRGLRVPSTSMSTTAEETPTQALPTQTRTLTGWGRTAPTTAQVLSTPDVEVIARAVAQVAEQNESKPAHLQRGVIARGLGRSYGDPAQNAGGLVIDMNALNQIHRIDRDTHLVEVDAGVNLDQLMKAALPFGLWVPVLPGTRQVTIGGAIGSDIHGKNHHSAGSFGNHVVSLDLLTADGKVRTLTPKGGRNDPKGALFWATIGGMGLTGIILKATIKMTPTETAYFIADGDVTQTLDETIALHSDGSESNYEYSSAWFDAIAAPPKLGRAAISRGSLAKLDQLPAKLQKNPLAFDAPQLLTFPDVFPNGLANKFNFSMIGELWFRKSGTYRDKVQNLTQFYHPLDMFGEWNRAYGSNGFLQYQFVVPTTAVEEFKAIIRDIQKSGHYSFLNVFKLFGEGNQAPLSFPIPGWNICVDFRIKPGLNEFVTELDKRVLKFGGRLYTAKDSRTTAETFHAMYPRIDEWIATRRKYDPTNVFASDMSRRLEL</sequence>
<dbReference type="InterPro" id="IPR007173">
    <property type="entry name" value="ALO_C"/>
</dbReference>
<dbReference type="InterPro" id="IPR036318">
    <property type="entry name" value="FAD-bd_PCMH-like_sf"/>
</dbReference>
<dbReference type="InterPro" id="IPR010031">
    <property type="entry name" value="FAD_lactone_oxidase-like"/>
</dbReference>